<protein>
    <recommendedName>
        <fullName evidence="3">Lipocalin-like domain-containing protein</fullName>
    </recommendedName>
</protein>
<reference evidence="2" key="1">
    <citation type="submission" date="2016-11" db="EMBL/GenBank/DDBJ databases">
        <authorList>
            <person name="Varghese N."/>
            <person name="Submissions S."/>
        </authorList>
    </citation>
    <scope>NUCLEOTIDE SEQUENCE [LARGE SCALE GENOMIC DNA]</scope>
    <source>
        <strain evidence="2">DSM 18829</strain>
    </source>
</reference>
<keyword evidence="2" id="KW-1185">Reference proteome</keyword>
<dbReference type="STRING" id="415425.SAMN05444363_1105"/>
<dbReference type="EMBL" id="FQZI01000002">
    <property type="protein sequence ID" value="SHI64712.1"/>
    <property type="molecule type" value="Genomic_DNA"/>
</dbReference>
<name>A0A1M6CUL2_9FLAO</name>
<gene>
    <name evidence="1" type="ORF">SAMN05444363_1105</name>
</gene>
<evidence type="ECO:0000313" key="1">
    <source>
        <dbReference type="EMBL" id="SHI64712.1"/>
    </source>
</evidence>
<organism evidence="1 2">
    <name type="scientific">Flavobacterium terrae</name>
    <dbReference type="NCBI Taxonomy" id="415425"/>
    <lineage>
        <taxon>Bacteria</taxon>
        <taxon>Pseudomonadati</taxon>
        <taxon>Bacteroidota</taxon>
        <taxon>Flavobacteriia</taxon>
        <taxon>Flavobacteriales</taxon>
        <taxon>Flavobacteriaceae</taxon>
        <taxon>Flavobacterium</taxon>
    </lineage>
</organism>
<sequence length="145" mass="16651">MKKSIILLACLVVFSCKDKVTINSIDKIKGYWQISKVETAQGDEKDYPVNENYEYFDIKNKVGFHKKVRWQPMGTFLVDDLQEKMVASEKEGELVLDFSSNFGKHSETVIELSDSLLVLESKEGANFYYKKVNINSLPHYGKKAE</sequence>
<dbReference type="OrthoDB" id="1143855at2"/>
<dbReference type="PROSITE" id="PS51257">
    <property type="entry name" value="PROKAR_LIPOPROTEIN"/>
    <property type="match status" value="1"/>
</dbReference>
<evidence type="ECO:0008006" key="3">
    <source>
        <dbReference type="Google" id="ProtNLM"/>
    </source>
</evidence>
<dbReference type="Proteomes" id="UP000184488">
    <property type="component" value="Unassembled WGS sequence"/>
</dbReference>
<proteinExistence type="predicted"/>
<dbReference type="RefSeq" id="WP_073309351.1">
    <property type="nucleotide sequence ID" value="NZ_FQZI01000002.1"/>
</dbReference>
<accession>A0A1M6CUL2</accession>
<evidence type="ECO:0000313" key="2">
    <source>
        <dbReference type="Proteomes" id="UP000184488"/>
    </source>
</evidence>
<dbReference type="AlphaFoldDB" id="A0A1M6CUL2"/>